<organism evidence="3 4">
    <name type="scientific">Pogonomyrmex barbatus</name>
    <name type="common">red harvester ant</name>
    <dbReference type="NCBI Taxonomy" id="144034"/>
    <lineage>
        <taxon>Eukaryota</taxon>
        <taxon>Metazoa</taxon>
        <taxon>Ecdysozoa</taxon>
        <taxon>Arthropoda</taxon>
        <taxon>Hexapoda</taxon>
        <taxon>Insecta</taxon>
        <taxon>Pterygota</taxon>
        <taxon>Neoptera</taxon>
        <taxon>Endopterygota</taxon>
        <taxon>Hymenoptera</taxon>
        <taxon>Apocrita</taxon>
        <taxon>Aculeata</taxon>
        <taxon>Formicoidea</taxon>
        <taxon>Formicidae</taxon>
        <taxon>Myrmicinae</taxon>
        <taxon>Pogonomyrmex</taxon>
    </lineage>
</organism>
<feature type="compositionally biased region" description="Basic residues" evidence="1">
    <location>
        <begin position="162"/>
        <end position="175"/>
    </location>
</feature>
<keyword evidence="3" id="KW-1185">Reference proteome</keyword>
<feature type="compositionally biased region" description="Low complexity" evidence="1">
    <location>
        <begin position="443"/>
        <end position="460"/>
    </location>
</feature>
<protein>
    <submittedName>
        <fullName evidence="4">Hornerin-like isoform X1</fullName>
    </submittedName>
</protein>
<feature type="region of interest" description="Disordered" evidence="1">
    <location>
        <begin position="138"/>
        <end position="516"/>
    </location>
</feature>
<feature type="compositionally biased region" description="Low complexity" evidence="1">
    <location>
        <begin position="1311"/>
        <end position="1331"/>
    </location>
</feature>
<feature type="compositionally biased region" description="Polar residues" evidence="1">
    <location>
        <begin position="374"/>
        <end position="385"/>
    </location>
</feature>
<sequence length="1376" mass="138763">MWIRSFKCSLVVVLLTCAFFAGSGARETDNEDTSTGSASIGAYAGASGASASALSSTSVFGETENTHGTHDGHKGIRSYDSTGFPHDINANRGVKSYGTPSGHGASDDHGIKSGGHGYNKNSNDCSKCKWENDDYWERDEPEEEGDEDNGDECDDGQYRPDKTHHHGSTKGHKPGSRPPGVHKIGPTGVYVDDGATGENRPGSPLYVHGSKTEGTTPSSWNRGTTPSFGSPSTPVWSDRHDTPAGSPAGFPSTSKPGVSWNFGGNFGTTSKPGGPSWSTGSSVPAGRFPSSQGPGATSKPGQGWNTKHDGVPTAGFPSSQKPAPSWNTGHGSTPTASFGVTPKPESNWPRYDNTGGFPSTSRPGVPWSTGGNFGTTPKPGQNWNTRPDDKPESNWNPDQGITPGTSSCTQTDSDCSQGKQVPVKPGATPISQTKSGQFPSGTSPAISHVGSSSSPVYSHPQNRPYGQPGTQSTFASAYAGAGVTTGTGSPYGGAPNFEKKDQPFGFDKPASTQTSYGPYPTDQAFSGSSTYTPGNIPNYNKHGHGIGSHGTWPTTITNTFGTTERPYGGIGSPGSIQGNVYTPGKLPGSPGGSGIYEHPSVTKPSSGGNTWQGTGTTGPYIGFPTTKTPLSHVSIPSSTLSTPYDRTRPKQPSFNIASSSATASAGANTSFGTSLGAHSTPSITGTTSIYGTTPTHNGDRSYTPGIKGSVGSKRPTYGTTPLSTYPNSGGNTWPSKQPERGTISDRYPISGTWPGGQPGSSNVPWSSRKPEDGSGVTPSRHLPSASGTWPGKQPEGGSGTWPTRQPEGGSGTWPTRQPEGGTWPSKQPGDGSGTWPNRGQSGHGSGSACSNVYCGDAAGSYGRGSSCGGCCGNYNCGDCSGGSNNVPATHGLCGGTIGPSGVNKTYYPAGTGDGNVPNIGSYPGSGVESYPGINQGTTSEGPVQWNPANPFLYGGRLPSDVSHSWTETTDKPIGKGNPFLDPNWSSPKPEYSINNDKNIIPHGEGSTKPIGQGNPFLDGSKGSINPNEGVIPLERKKPEGSNPFLKRPFGDENRELSNPLHGGHPDGLGTSGDSLGSGISGSNPFLRPSGSGNSGLGGPSYGEHLDGSEISKNNPFLKPSGSGNIGSGSPSYDGYSDGAPGSSTEPGISGSNPFLRPESGTTGLNGPSYGGHPDGSRTGSSSGSGILGSPHGLGRPGSSLGSGTPGSPFGSGTSGSSLGSGISGNPLGSGISGSGSYAGVKGGFHPDRVSPQIGNNDGVYPTGSNPQVPAGPLQCKLGLFGCGTPGSGSYAGNKYPGGAFGGNVGTGIGSPGNVNNAPGGSGNPGVNPVSSHTVAGAGIPGAEGNNLAASGGAHAGAYAGSFAQASSSSFAGAGGL</sequence>
<feature type="signal peptide" evidence="2">
    <location>
        <begin position="1"/>
        <end position="25"/>
    </location>
</feature>
<dbReference type="GeneID" id="105424598"/>
<feature type="region of interest" description="Disordered" evidence="1">
    <location>
        <begin position="1311"/>
        <end position="1337"/>
    </location>
</feature>
<feature type="compositionally biased region" description="Low complexity" evidence="1">
    <location>
        <begin position="1119"/>
        <end position="1138"/>
    </location>
</feature>
<feature type="compositionally biased region" description="Polar residues" evidence="1">
    <location>
        <begin position="717"/>
        <end position="735"/>
    </location>
</feature>
<feature type="compositionally biased region" description="Low complexity" evidence="1">
    <location>
        <begin position="405"/>
        <end position="417"/>
    </location>
</feature>
<feature type="compositionally biased region" description="Low complexity" evidence="1">
    <location>
        <begin position="674"/>
        <end position="695"/>
    </location>
</feature>
<feature type="compositionally biased region" description="Polar residues" evidence="1">
    <location>
        <begin position="212"/>
        <end position="235"/>
    </location>
</feature>
<evidence type="ECO:0000256" key="1">
    <source>
        <dbReference type="SAM" id="MobiDB-lite"/>
    </source>
</evidence>
<proteinExistence type="predicted"/>
<evidence type="ECO:0000256" key="2">
    <source>
        <dbReference type="SAM" id="SignalP"/>
    </source>
</evidence>
<dbReference type="RefSeq" id="XP_025073424.1">
    <property type="nucleotide sequence ID" value="XM_025217639.1"/>
</dbReference>
<feature type="compositionally biased region" description="Acidic residues" evidence="1">
    <location>
        <begin position="138"/>
        <end position="155"/>
    </location>
</feature>
<keyword evidence="2" id="KW-0732">Signal</keyword>
<name>A0A8N1S3G4_9HYME</name>
<feature type="compositionally biased region" description="Polar residues" evidence="1">
    <location>
        <begin position="289"/>
        <end position="305"/>
    </location>
</feature>
<feature type="region of interest" description="Disordered" evidence="1">
    <location>
        <begin position="58"/>
        <end position="118"/>
    </location>
</feature>
<reference evidence="4" key="1">
    <citation type="submission" date="2025-08" db="UniProtKB">
        <authorList>
            <consortium name="RefSeq"/>
        </authorList>
    </citation>
    <scope>IDENTIFICATION</scope>
</reference>
<gene>
    <name evidence="4" type="primary">LOC105424598</name>
</gene>
<feature type="compositionally biased region" description="Polar residues" evidence="1">
    <location>
        <begin position="393"/>
        <end position="404"/>
    </location>
</feature>
<accession>A0A8N1S3G4</accession>
<feature type="compositionally biased region" description="Polar residues" evidence="1">
    <location>
        <begin position="316"/>
        <end position="338"/>
    </location>
</feature>
<feature type="region of interest" description="Disordered" evidence="1">
    <location>
        <begin position="632"/>
        <end position="659"/>
    </location>
</feature>
<feature type="compositionally biased region" description="Polar residues" evidence="1">
    <location>
        <begin position="1141"/>
        <end position="1152"/>
    </location>
</feature>
<feature type="compositionally biased region" description="Polar residues" evidence="1">
    <location>
        <begin position="429"/>
        <end position="442"/>
    </location>
</feature>
<feature type="compositionally biased region" description="Low complexity" evidence="1">
    <location>
        <begin position="1071"/>
        <end position="1082"/>
    </location>
</feature>
<feature type="compositionally biased region" description="Low complexity" evidence="1">
    <location>
        <begin position="1176"/>
        <end position="1229"/>
    </location>
</feature>
<feature type="compositionally biased region" description="Basic and acidic residues" evidence="1">
    <location>
        <begin position="64"/>
        <end position="74"/>
    </location>
</feature>
<dbReference type="OrthoDB" id="7553546at2759"/>
<evidence type="ECO:0000313" key="4">
    <source>
        <dbReference type="RefSeq" id="XP_025073424.1"/>
    </source>
</evidence>
<dbReference type="Proteomes" id="UP000504615">
    <property type="component" value="Unplaced"/>
</dbReference>
<evidence type="ECO:0000313" key="3">
    <source>
        <dbReference type="Proteomes" id="UP000504615"/>
    </source>
</evidence>
<feature type="region of interest" description="Disordered" evidence="1">
    <location>
        <begin position="674"/>
        <end position="842"/>
    </location>
</feature>
<feature type="compositionally biased region" description="Polar residues" evidence="1">
    <location>
        <begin position="632"/>
        <end position="644"/>
    </location>
</feature>
<feature type="chain" id="PRO_5035455380" evidence="2">
    <location>
        <begin position="26"/>
        <end position="1376"/>
    </location>
</feature>
<feature type="compositionally biased region" description="Polar residues" evidence="1">
    <location>
        <begin position="267"/>
        <end position="282"/>
    </location>
</feature>
<feature type="region of interest" description="Disordered" evidence="1">
    <location>
        <begin position="1028"/>
        <end position="1265"/>
    </location>
</feature>